<dbReference type="InParanoid" id="W7XE26"/>
<sequence length="92" mass="10760">MQRNRNIESEQSLQVKLTGSNRRSYLDVALKVESTVLSLEYEDQASQIPKSTLVNIKKRQILNKSQNKHSICDQLSEKFYLKFTLDKIPIKY</sequence>
<evidence type="ECO:0000313" key="1">
    <source>
        <dbReference type="EMBL" id="EWS71109.1"/>
    </source>
</evidence>
<gene>
    <name evidence="1" type="ORF">TTHERM_000681909</name>
</gene>
<accession>W7XE26</accession>
<dbReference type="Proteomes" id="UP000009168">
    <property type="component" value="Unassembled WGS sequence"/>
</dbReference>
<dbReference type="RefSeq" id="XP_012656352.1">
    <property type="nucleotide sequence ID" value="XM_012800898.1"/>
</dbReference>
<organism evidence="1 2">
    <name type="scientific">Tetrahymena thermophila (strain SB210)</name>
    <dbReference type="NCBI Taxonomy" id="312017"/>
    <lineage>
        <taxon>Eukaryota</taxon>
        <taxon>Sar</taxon>
        <taxon>Alveolata</taxon>
        <taxon>Ciliophora</taxon>
        <taxon>Intramacronucleata</taxon>
        <taxon>Oligohymenophorea</taxon>
        <taxon>Hymenostomatida</taxon>
        <taxon>Tetrahymenina</taxon>
        <taxon>Tetrahymenidae</taxon>
        <taxon>Tetrahymena</taxon>
    </lineage>
</organism>
<dbReference type="KEGG" id="tet:TTHERM_000681909"/>
<keyword evidence="2" id="KW-1185">Reference proteome</keyword>
<name>W7XE26_TETTS</name>
<reference evidence="2" key="1">
    <citation type="journal article" date="2006" name="PLoS Biol.">
        <title>Macronuclear genome sequence of the ciliate Tetrahymena thermophila, a model eukaryote.</title>
        <authorList>
            <person name="Eisen J.A."/>
            <person name="Coyne R.S."/>
            <person name="Wu M."/>
            <person name="Wu D."/>
            <person name="Thiagarajan M."/>
            <person name="Wortman J.R."/>
            <person name="Badger J.H."/>
            <person name="Ren Q."/>
            <person name="Amedeo P."/>
            <person name="Jones K.M."/>
            <person name="Tallon L.J."/>
            <person name="Delcher A.L."/>
            <person name="Salzberg S.L."/>
            <person name="Silva J.C."/>
            <person name="Haas B.J."/>
            <person name="Majoros W.H."/>
            <person name="Farzad M."/>
            <person name="Carlton J.M."/>
            <person name="Smith R.K. Jr."/>
            <person name="Garg J."/>
            <person name="Pearlman R.E."/>
            <person name="Karrer K.M."/>
            <person name="Sun L."/>
            <person name="Manning G."/>
            <person name="Elde N.C."/>
            <person name="Turkewitz A.P."/>
            <person name="Asai D.J."/>
            <person name="Wilkes D.E."/>
            <person name="Wang Y."/>
            <person name="Cai H."/>
            <person name="Collins K."/>
            <person name="Stewart B.A."/>
            <person name="Lee S.R."/>
            <person name="Wilamowska K."/>
            <person name="Weinberg Z."/>
            <person name="Ruzzo W.L."/>
            <person name="Wloga D."/>
            <person name="Gaertig J."/>
            <person name="Frankel J."/>
            <person name="Tsao C.-C."/>
            <person name="Gorovsky M.A."/>
            <person name="Keeling P.J."/>
            <person name="Waller R.F."/>
            <person name="Patron N.J."/>
            <person name="Cherry J.M."/>
            <person name="Stover N.A."/>
            <person name="Krieger C.J."/>
            <person name="del Toro C."/>
            <person name="Ryder H.F."/>
            <person name="Williamson S.C."/>
            <person name="Barbeau R.A."/>
            <person name="Hamilton E.P."/>
            <person name="Orias E."/>
        </authorList>
    </citation>
    <scope>NUCLEOTIDE SEQUENCE [LARGE SCALE GENOMIC DNA]</scope>
    <source>
        <strain evidence="2">SB210</strain>
    </source>
</reference>
<dbReference type="AlphaFoldDB" id="W7XE26"/>
<dbReference type="GeneID" id="24440177"/>
<dbReference type="EMBL" id="GG662247">
    <property type="protein sequence ID" value="EWS71109.1"/>
    <property type="molecule type" value="Genomic_DNA"/>
</dbReference>
<evidence type="ECO:0000313" key="2">
    <source>
        <dbReference type="Proteomes" id="UP000009168"/>
    </source>
</evidence>
<proteinExistence type="predicted"/>
<protein>
    <submittedName>
        <fullName evidence="1">Cyclic nucleotide-binding domain protein</fullName>
    </submittedName>
</protein>